<comment type="caution">
    <text evidence="8">The sequence shown here is derived from an EMBL/GenBank/DDBJ whole genome shotgun (WGS) entry which is preliminary data.</text>
</comment>
<accession>A0AAW7ZBL9</accession>
<feature type="transmembrane region" description="Helical" evidence="6">
    <location>
        <begin position="34"/>
        <end position="54"/>
    </location>
</feature>
<dbReference type="InterPro" id="IPR050638">
    <property type="entry name" value="AA-Vitamin_Transporters"/>
</dbReference>
<dbReference type="RefSeq" id="WP_304541690.1">
    <property type="nucleotide sequence ID" value="NZ_JARPTC010000006.1"/>
</dbReference>
<evidence type="ECO:0000256" key="2">
    <source>
        <dbReference type="ARBA" id="ARBA00007362"/>
    </source>
</evidence>
<dbReference type="AlphaFoldDB" id="A0AAW7ZBL9"/>
<feature type="domain" description="EamA" evidence="7">
    <location>
        <begin position="3"/>
        <end position="137"/>
    </location>
</feature>
<evidence type="ECO:0000313" key="8">
    <source>
        <dbReference type="EMBL" id="MDO7786625.1"/>
    </source>
</evidence>
<dbReference type="InterPro" id="IPR037185">
    <property type="entry name" value="EmrE-like"/>
</dbReference>
<evidence type="ECO:0000259" key="7">
    <source>
        <dbReference type="Pfam" id="PF00892"/>
    </source>
</evidence>
<evidence type="ECO:0000256" key="3">
    <source>
        <dbReference type="ARBA" id="ARBA00022692"/>
    </source>
</evidence>
<dbReference type="InterPro" id="IPR000620">
    <property type="entry name" value="EamA_dom"/>
</dbReference>
<dbReference type="SUPFAM" id="SSF103481">
    <property type="entry name" value="Multidrug resistance efflux transporter EmrE"/>
    <property type="match status" value="2"/>
</dbReference>
<dbReference type="Pfam" id="PF00892">
    <property type="entry name" value="EamA"/>
    <property type="match status" value="2"/>
</dbReference>
<feature type="transmembrane region" description="Helical" evidence="6">
    <location>
        <begin position="123"/>
        <end position="140"/>
    </location>
</feature>
<feature type="transmembrane region" description="Helical" evidence="6">
    <location>
        <begin position="66"/>
        <end position="86"/>
    </location>
</feature>
<comment type="similarity">
    <text evidence="2">Belongs to the EamA transporter family.</text>
</comment>
<feature type="transmembrane region" description="Helical" evidence="6">
    <location>
        <begin position="208"/>
        <end position="230"/>
    </location>
</feature>
<reference evidence="8" key="2">
    <citation type="submission" date="2023-03" db="EMBL/GenBank/DDBJ databases">
        <authorList>
            <person name="Zhang Z."/>
        </authorList>
    </citation>
    <scope>NUCLEOTIDE SEQUENCE</scope>
    <source>
        <strain evidence="8">DSA</strain>
    </source>
</reference>
<comment type="subcellular location">
    <subcellularLocation>
        <location evidence="1">Membrane</location>
        <topology evidence="1">Multi-pass membrane protein</topology>
    </subcellularLocation>
</comment>
<reference evidence="8" key="1">
    <citation type="journal article" date="2023" name="J. Hazard. Mater.">
        <title>Anaerobic biodegradation of pyrene and benzo[a]pyrene by a new sulfate-reducing Desulforamulus aquiferis strain DSA.</title>
        <authorList>
            <person name="Zhang Z."/>
            <person name="Sun J."/>
            <person name="Gong X."/>
            <person name="Wang C."/>
            <person name="Wang H."/>
        </authorList>
    </citation>
    <scope>NUCLEOTIDE SEQUENCE</scope>
    <source>
        <strain evidence="8">DSA</strain>
    </source>
</reference>
<dbReference type="PANTHER" id="PTHR32322">
    <property type="entry name" value="INNER MEMBRANE TRANSPORTER"/>
    <property type="match status" value="1"/>
</dbReference>
<evidence type="ECO:0000256" key="4">
    <source>
        <dbReference type="ARBA" id="ARBA00022989"/>
    </source>
</evidence>
<feature type="transmembrane region" description="Helical" evidence="6">
    <location>
        <begin position="178"/>
        <end position="196"/>
    </location>
</feature>
<organism evidence="8 9">
    <name type="scientific">Desulforamulus aquiferis</name>
    <dbReference type="NCBI Taxonomy" id="1397668"/>
    <lineage>
        <taxon>Bacteria</taxon>
        <taxon>Bacillati</taxon>
        <taxon>Bacillota</taxon>
        <taxon>Clostridia</taxon>
        <taxon>Eubacteriales</taxon>
        <taxon>Peptococcaceae</taxon>
        <taxon>Desulforamulus</taxon>
    </lineage>
</organism>
<sequence length="297" mass="32684">MLNGYYFIILSTIGYATLPILIKIGYQLNMTIDILLTLRFFIASIILIAIRFFIVRNNYASMKGQFTRLIVQGLLFFGCAYCYTSAIKYLAASMASIMLYAYPTIVVIITTFFLKEKIDLRKITALVLSFIGCLMVVNIVNDQLQLSWQGVMYGLGAALVYALYIINGQYLTSRLEPITISIYVMVVCSIATALVYPPMGLITSSLDLSAWLVGLGTAVLCSVIPAVFYLRGIAILGASKSAIVSTIEPAITIMLAFLILGERLTVLQLFGAFFIISGVIILQARKPPAKQAILTNR</sequence>
<feature type="domain" description="EamA" evidence="7">
    <location>
        <begin position="149"/>
        <end position="282"/>
    </location>
</feature>
<evidence type="ECO:0000256" key="6">
    <source>
        <dbReference type="SAM" id="Phobius"/>
    </source>
</evidence>
<dbReference type="GO" id="GO:0016020">
    <property type="term" value="C:membrane"/>
    <property type="evidence" value="ECO:0007669"/>
    <property type="project" value="UniProtKB-SubCell"/>
</dbReference>
<keyword evidence="3 6" id="KW-0812">Transmembrane</keyword>
<feature type="transmembrane region" description="Helical" evidence="6">
    <location>
        <begin position="146"/>
        <end position="166"/>
    </location>
</feature>
<dbReference type="Proteomes" id="UP001172911">
    <property type="component" value="Unassembled WGS sequence"/>
</dbReference>
<evidence type="ECO:0000313" key="9">
    <source>
        <dbReference type="Proteomes" id="UP001172911"/>
    </source>
</evidence>
<keyword evidence="5 6" id="KW-0472">Membrane</keyword>
<evidence type="ECO:0000256" key="1">
    <source>
        <dbReference type="ARBA" id="ARBA00004141"/>
    </source>
</evidence>
<dbReference type="PANTHER" id="PTHR32322:SF2">
    <property type="entry name" value="EAMA DOMAIN-CONTAINING PROTEIN"/>
    <property type="match status" value="1"/>
</dbReference>
<feature type="transmembrane region" description="Helical" evidence="6">
    <location>
        <begin position="242"/>
        <end position="260"/>
    </location>
</feature>
<name>A0AAW7ZBL9_9FIRM</name>
<feature type="transmembrane region" description="Helical" evidence="6">
    <location>
        <begin position="92"/>
        <end position="114"/>
    </location>
</feature>
<feature type="transmembrane region" description="Helical" evidence="6">
    <location>
        <begin position="266"/>
        <end position="284"/>
    </location>
</feature>
<keyword evidence="4 6" id="KW-1133">Transmembrane helix</keyword>
<gene>
    <name evidence="8" type="ORF">P6N53_05235</name>
</gene>
<keyword evidence="9" id="KW-1185">Reference proteome</keyword>
<protein>
    <submittedName>
        <fullName evidence="8">DMT family transporter</fullName>
    </submittedName>
</protein>
<proteinExistence type="inferred from homology"/>
<feature type="transmembrane region" description="Helical" evidence="6">
    <location>
        <begin position="7"/>
        <end position="28"/>
    </location>
</feature>
<dbReference type="EMBL" id="JARPTC010000006">
    <property type="protein sequence ID" value="MDO7786625.1"/>
    <property type="molecule type" value="Genomic_DNA"/>
</dbReference>
<evidence type="ECO:0000256" key="5">
    <source>
        <dbReference type="ARBA" id="ARBA00023136"/>
    </source>
</evidence>